<dbReference type="Gene3D" id="2.30.30.790">
    <property type="match status" value="1"/>
</dbReference>
<comment type="similarity">
    <text evidence="1 5 6">Belongs to the bacterial ribosomal protein bL19 family.</text>
</comment>
<dbReference type="HAMAP" id="MF_00402">
    <property type="entry name" value="Ribosomal_bL19"/>
    <property type="match status" value="1"/>
</dbReference>
<dbReference type="Proteomes" id="UP000178710">
    <property type="component" value="Unassembled WGS sequence"/>
</dbReference>
<dbReference type="GO" id="GO:0006412">
    <property type="term" value="P:translation"/>
    <property type="evidence" value="ECO:0007669"/>
    <property type="project" value="UniProtKB-UniRule"/>
</dbReference>
<name>A0A1G2KQE9_9BACT</name>
<dbReference type="GO" id="GO:0022625">
    <property type="term" value="C:cytosolic large ribosomal subunit"/>
    <property type="evidence" value="ECO:0007669"/>
    <property type="project" value="TreeGrafter"/>
</dbReference>
<dbReference type="AlphaFoldDB" id="A0A1G2KQE9"/>
<keyword evidence="2 5" id="KW-0689">Ribosomal protein</keyword>
<dbReference type="PANTHER" id="PTHR15680:SF9">
    <property type="entry name" value="LARGE RIBOSOMAL SUBUNIT PROTEIN BL19M"/>
    <property type="match status" value="1"/>
</dbReference>
<keyword evidence="3 5" id="KW-0687">Ribonucleoprotein</keyword>
<proteinExistence type="inferred from homology"/>
<evidence type="ECO:0000256" key="5">
    <source>
        <dbReference type="HAMAP-Rule" id="MF_00402"/>
    </source>
</evidence>
<evidence type="ECO:0000313" key="7">
    <source>
        <dbReference type="EMBL" id="OHA00832.1"/>
    </source>
</evidence>
<dbReference type="InterPro" id="IPR018257">
    <property type="entry name" value="Ribosomal_bL19_CS"/>
</dbReference>
<evidence type="ECO:0000256" key="3">
    <source>
        <dbReference type="ARBA" id="ARBA00023274"/>
    </source>
</evidence>
<protein>
    <recommendedName>
        <fullName evidence="4 5">Large ribosomal subunit protein bL19</fullName>
    </recommendedName>
</protein>
<sequence>MSMTTIEKNTLRTDIPQIKSGDFVRVIQKVKEGDKERLSPFEGLVIAVKHGTGPTATFTVRKVVSGIGVERVFPMHSPVISKIEVLRHSKVRRAKLYYIREKAAKETRKRMKSYLAEAVPQSAESKKEEG</sequence>
<organism evidence="7 8">
    <name type="scientific">Candidatus Sungbacteria bacterium RIFCSPHIGHO2_02_FULL_49_20</name>
    <dbReference type="NCBI Taxonomy" id="1802272"/>
    <lineage>
        <taxon>Bacteria</taxon>
        <taxon>Candidatus Sungiibacteriota</taxon>
    </lineage>
</organism>
<evidence type="ECO:0000256" key="2">
    <source>
        <dbReference type="ARBA" id="ARBA00022980"/>
    </source>
</evidence>
<dbReference type="PIRSF" id="PIRSF002191">
    <property type="entry name" value="Ribosomal_L19"/>
    <property type="match status" value="1"/>
</dbReference>
<dbReference type="NCBIfam" id="TIGR01024">
    <property type="entry name" value="rplS_bact"/>
    <property type="match status" value="1"/>
</dbReference>
<dbReference type="EMBL" id="MHQK01000046">
    <property type="protein sequence ID" value="OHA00832.1"/>
    <property type="molecule type" value="Genomic_DNA"/>
</dbReference>
<dbReference type="InterPro" id="IPR001857">
    <property type="entry name" value="Ribosomal_bL19"/>
</dbReference>
<gene>
    <name evidence="5" type="primary">rplS</name>
    <name evidence="7" type="ORF">A3C12_00915</name>
</gene>
<evidence type="ECO:0000256" key="1">
    <source>
        <dbReference type="ARBA" id="ARBA00005781"/>
    </source>
</evidence>
<reference evidence="7 8" key="1">
    <citation type="journal article" date="2016" name="Nat. Commun.">
        <title>Thousands of microbial genomes shed light on interconnected biogeochemical processes in an aquifer system.</title>
        <authorList>
            <person name="Anantharaman K."/>
            <person name="Brown C.T."/>
            <person name="Hug L.A."/>
            <person name="Sharon I."/>
            <person name="Castelle C.J."/>
            <person name="Probst A.J."/>
            <person name="Thomas B.C."/>
            <person name="Singh A."/>
            <person name="Wilkins M.J."/>
            <person name="Karaoz U."/>
            <person name="Brodie E.L."/>
            <person name="Williams K.H."/>
            <person name="Hubbard S.S."/>
            <person name="Banfield J.F."/>
        </authorList>
    </citation>
    <scope>NUCLEOTIDE SEQUENCE [LARGE SCALE GENOMIC DNA]</scope>
</reference>
<dbReference type="InterPro" id="IPR038657">
    <property type="entry name" value="Ribosomal_bL19_sf"/>
</dbReference>
<dbReference type="PRINTS" id="PR00061">
    <property type="entry name" value="RIBOSOMALL19"/>
</dbReference>
<evidence type="ECO:0000256" key="4">
    <source>
        <dbReference type="ARBA" id="ARBA00035171"/>
    </source>
</evidence>
<dbReference type="InterPro" id="IPR008991">
    <property type="entry name" value="Translation_prot_SH3-like_sf"/>
</dbReference>
<comment type="caution">
    <text evidence="7">The sequence shown here is derived from an EMBL/GenBank/DDBJ whole genome shotgun (WGS) entry which is preliminary data.</text>
</comment>
<evidence type="ECO:0000313" key="8">
    <source>
        <dbReference type="Proteomes" id="UP000178710"/>
    </source>
</evidence>
<accession>A0A1G2KQE9</accession>
<dbReference type="PROSITE" id="PS01015">
    <property type="entry name" value="RIBOSOMAL_L19"/>
    <property type="match status" value="1"/>
</dbReference>
<evidence type="ECO:0000256" key="6">
    <source>
        <dbReference type="RuleBase" id="RU000559"/>
    </source>
</evidence>
<dbReference type="Pfam" id="PF01245">
    <property type="entry name" value="Ribosomal_L19"/>
    <property type="match status" value="1"/>
</dbReference>
<comment type="function">
    <text evidence="5 6">This protein is located at the 30S-50S ribosomal subunit interface and may play a role in the structure and function of the aminoacyl-tRNA binding site.</text>
</comment>
<dbReference type="PANTHER" id="PTHR15680">
    <property type="entry name" value="RIBOSOMAL PROTEIN L19"/>
    <property type="match status" value="1"/>
</dbReference>
<dbReference type="GO" id="GO:0003735">
    <property type="term" value="F:structural constituent of ribosome"/>
    <property type="evidence" value="ECO:0007669"/>
    <property type="project" value="InterPro"/>
</dbReference>
<dbReference type="SUPFAM" id="SSF50104">
    <property type="entry name" value="Translation proteins SH3-like domain"/>
    <property type="match status" value="1"/>
</dbReference>